<evidence type="ECO:0000259" key="5">
    <source>
        <dbReference type="Pfam" id="PF14833"/>
    </source>
</evidence>
<dbReference type="PIRSF" id="PIRSF000103">
    <property type="entry name" value="HIBADH"/>
    <property type="match status" value="1"/>
</dbReference>
<evidence type="ECO:0000313" key="7">
    <source>
        <dbReference type="EMBL" id="WFP93290.1"/>
    </source>
</evidence>
<dbReference type="SUPFAM" id="SSF51735">
    <property type="entry name" value="NAD(P)-binding Rossmann-fold domains"/>
    <property type="match status" value="1"/>
</dbReference>
<keyword evidence="1 7" id="KW-0560">Oxidoreductase</keyword>
<dbReference type="InterPro" id="IPR029154">
    <property type="entry name" value="HIBADH-like_NADP-bd"/>
</dbReference>
<evidence type="ECO:0000259" key="4">
    <source>
        <dbReference type="Pfam" id="PF03446"/>
    </source>
</evidence>
<dbReference type="GO" id="GO:0050661">
    <property type="term" value="F:NADP binding"/>
    <property type="evidence" value="ECO:0007669"/>
    <property type="project" value="InterPro"/>
</dbReference>
<dbReference type="PANTHER" id="PTHR22981:SF7">
    <property type="entry name" value="3-HYDROXYISOBUTYRATE DEHYDROGENASE, MITOCHONDRIAL"/>
    <property type="match status" value="1"/>
</dbReference>
<reference evidence="7 9" key="2">
    <citation type="submission" date="2023-03" db="EMBL/GenBank/DDBJ databases">
        <title>Comparative genome and transcriptome analysis combination mining strategies for increasing vitamin B12 production of Ensifer adhaerens strain.</title>
        <authorList>
            <person name="Yongheng L."/>
        </authorList>
    </citation>
    <scope>NUCLEOTIDE SEQUENCE [LARGE SCALE GENOMIC DNA]</scope>
    <source>
        <strain evidence="7 9">Casida A-T305</strain>
        <plasmid evidence="7 9">unnamedA</plasmid>
    </source>
</reference>
<keyword evidence="9" id="KW-1185">Reference proteome</keyword>
<proteinExistence type="predicted"/>
<dbReference type="OrthoDB" id="9812907at2"/>
<geneLocation type="plasmid" evidence="7 9">
    <name>unnamedA</name>
</geneLocation>
<protein>
    <submittedName>
        <fullName evidence="6">NAD(P)-dependent oxidoreductase</fullName>
        <ecNumber evidence="7">1.1.-.-</ecNumber>
    </submittedName>
</protein>
<dbReference type="EC" id="1.1.-.-" evidence="7"/>
<dbReference type="InterPro" id="IPR013328">
    <property type="entry name" value="6PGD_dom2"/>
</dbReference>
<dbReference type="Gene3D" id="1.10.1040.10">
    <property type="entry name" value="N-(1-d-carboxylethyl)-l-norvaline Dehydrogenase, domain 2"/>
    <property type="match status" value="1"/>
</dbReference>
<evidence type="ECO:0000256" key="3">
    <source>
        <dbReference type="PIRSR" id="PIRSR000103-1"/>
    </source>
</evidence>
<evidence type="ECO:0000313" key="9">
    <source>
        <dbReference type="Proteomes" id="UP001214094"/>
    </source>
</evidence>
<dbReference type="AlphaFoldDB" id="A0A9Q8YDE2"/>
<dbReference type="InterPro" id="IPR006115">
    <property type="entry name" value="6PGDH_NADP-bd"/>
</dbReference>
<feature type="domain" description="6-phosphogluconate dehydrogenase NADP-binding" evidence="4">
    <location>
        <begin position="7"/>
        <end position="166"/>
    </location>
</feature>
<dbReference type="PANTHER" id="PTHR22981">
    <property type="entry name" value="3-HYDROXYISOBUTYRATE DEHYDROGENASE-RELATED"/>
    <property type="match status" value="1"/>
</dbReference>
<organism evidence="6 8">
    <name type="scientific">Ensifer adhaerens</name>
    <name type="common">Sinorhizobium morelense</name>
    <dbReference type="NCBI Taxonomy" id="106592"/>
    <lineage>
        <taxon>Bacteria</taxon>
        <taxon>Pseudomonadati</taxon>
        <taxon>Pseudomonadota</taxon>
        <taxon>Alphaproteobacteria</taxon>
        <taxon>Hyphomicrobiales</taxon>
        <taxon>Rhizobiaceae</taxon>
        <taxon>Sinorhizobium/Ensifer group</taxon>
        <taxon>Ensifer</taxon>
    </lineage>
</organism>
<dbReference type="Proteomes" id="UP001055460">
    <property type="component" value="Plasmid pA"/>
</dbReference>
<evidence type="ECO:0000313" key="8">
    <source>
        <dbReference type="Proteomes" id="UP001055460"/>
    </source>
</evidence>
<sequence length="294" mass="29794">MTAERTTVGVVGLGAMGLGMATTLAGKGFAVKGFDLSEARRTLAAEGGVTPVEALTDVFFDTNFIVFSLPTAKDVAAVVEANLEALKAAGRRVVIIDTSTSEPDVSRDLAAALAGLGHGFIDAPVSGGPAGAASGKLTMMIGGSDADVALAGPVIDAMSAKALHVGPSGAGNVAKLVNNLLAAAHMVTTGEGLKLALAAGLDADEALKVLNAASGKSMISEVHFPTWVMNGRFDSGFTMGLMRKDVRLASELAARTGADLPLSGAVAKLWAESPLENAEDFTRMGAFRPVANDN</sequence>
<dbReference type="Pfam" id="PF14833">
    <property type="entry name" value="NAD_binding_11"/>
    <property type="match status" value="1"/>
</dbReference>
<name>A0A9Q8YDE2_ENSAD</name>
<dbReference type="InterPro" id="IPR008927">
    <property type="entry name" value="6-PGluconate_DH-like_C_sf"/>
</dbReference>
<dbReference type="Proteomes" id="UP001214094">
    <property type="component" value="Plasmid unnamedA"/>
</dbReference>
<dbReference type="InterPro" id="IPR015815">
    <property type="entry name" value="HIBADH-related"/>
</dbReference>
<evidence type="ECO:0000256" key="2">
    <source>
        <dbReference type="ARBA" id="ARBA00023027"/>
    </source>
</evidence>
<keyword evidence="6" id="KW-0614">Plasmid</keyword>
<dbReference type="RefSeq" id="WP_034805645.1">
    <property type="nucleotide sequence ID" value="NZ_CAXURO020000002.1"/>
</dbReference>
<dbReference type="KEGG" id="eah:FA04_26215"/>
<dbReference type="EMBL" id="CP121309">
    <property type="protein sequence ID" value="WFP93290.1"/>
    <property type="molecule type" value="Genomic_DNA"/>
</dbReference>
<geneLocation type="plasmid" evidence="6 8">
    <name>pA</name>
</geneLocation>
<dbReference type="GeneID" id="29520947"/>
<dbReference type="InterPro" id="IPR036291">
    <property type="entry name" value="NAD(P)-bd_dom_sf"/>
</dbReference>
<evidence type="ECO:0000256" key="1">
    <source>
        <dbReference type="ARBA" id="ARBA00023002"/>
    </source>
</evidence>
<reference evidence="6" key="1">
    <citation type="submission" date="2022-06" db="EMBL/GenBank/DDBJ databases">
        <title>Physiological and biochemical characterization and genomic elucidation of a strain of the genus Ensifer adhaerens M8 that combines arsenic oxidation and chromium reduction.</title>
        <authorList>
            <person name="Li X."/>
            <person name="Yu c."/>
        </authorList>
    </citation>
    <scope>NUCLEOTIDE SEQUENCE</scope>
    <source>
        <strain evidence="6">M8</strain>
        <plasmid evidence="6">pA</plasmid>
    </source>
</reference>
<gene>
    <name evidence="6" type="ORF">NE863_25925</name>
    <name evidence="7" type="ORF">P4B07_26550</name>
</gene>
<keyword evidence="2" id="KW-0520">NAD</keyword>
<dbReference type="GO" id="GO:0016616">
    <property type="term" value="F:oxidoreductase activity, acting on the CH-OH group of donors, NAD or NADP as acceptor"/>
    <property type="evidence" value="ECO:0007669"/>
    <property type="project" value="TreeGrafter"/>
</dbReference>
<accession>A0A9Q8YDE2</accession>
<dbReference type="Gene3D" id="3.40.50.720">
    <property type="entry name" value="NAD(P)-binding Rossmann-like Domain"/>
    <property type="match status" value="1"/>
</dbReference>
<dbReference type="Pfam" id="PF03446">
    <property type="entry name" value="NAD_binding_2"/>
    <property type="match status" value="1"/>
</dbReference>
<feature type="domain" description="3-hydroxyisobutyrate dehydrogenase-like NAD-binding" evidence="5">
    <location>
        <begin position="169"/>
        <end position="276"/>
    </location>
</feature>
<dbReference type="GO" id="GO:0051287">
    <property type="term" value="F:NAD binding"/>
    <property type="evidence" value="ECO:0007669"/>
    <property type="project" value="InterPro"/>
</dbReference>
<evidence type="ECO:0000313" key="6">
    <source>
        <dbReference type="EMBL" id="USJ25902.1"/>
    </source>
</evidence>
<dbReference type="EMBL" id="CP098808">
    <property type="protein sequence ID" value="USJ25902.1"/>
    <property type="molecule type" value="Genomic_DNA"/>
</dbReference>
<dbReference type="SUPFAM" id="SSF48179">
    <property type="entry name" value="6-phosphogluconate dehydrogenase C-terminal domain-like"/>
    <property type="match status" value="1"/>
</dbReference>
<feature type="active site" evidence="3">
    <location>
        <position position="175"/>
    </location>
</feature>